<organism evidence="2 3">
    <name type="scientific">Insolitispirillum peregrinum</name>
    <dbReference type="NCBI Taxonomy" id="80876"/>
    <lineage>
        <taxon>Bacteria</taxon>
        <taxon>Pseudomonadati</taxon>
        <taxon>Pseudomonadota</taxon>
        <taxon>Alphaproteobacteria</taxon>
        <taxon>Rhodospirillales</taxon>
        <taxon>Novispirillaceae</taxon>
        <taxon>Insolitispirillum</taxon>
    </lineage>
</organism>
<dbReference type="Proteomes" id="UP000185678">
    <property type="component" value="Unassembled WGS sequence"/>
</dbReference>
<dbReference type="InterPro" id="IPR000073">
    <property type="entry name" value="AB_hydrolase_1"/>
</dbReference>
<dbReference type="InterPro" id="IPR029058">
    <property type="entry name" value="AB_hydrolase_fold"/>
</dbReference>
<evidence type="ECO:0000313" key="3">
    <source>
        <dbReference type="Proteomes" id="UP000185678"/>
    </source>
</evidence>
<dbReference type="Gene3D" id="3.40.50.1820">
    <property type="entry name" value="alpha/beta hydrolase"/>
    <property type="match status" value="1"/>
</dbReference>
<protein>
    <submittedName>
        <fullName evidence="2">Pimeloyl-[acyl-carrier protein] methyl ester esterase</fullName>
    </submittedName>
</protein>
<sequence>MIVLVHGWSFTPAVWHGVRACLPDNLPVTAVDLGFYGTPSVLPPIEGIRLAVGHSYGVMWLLHQLPPSVPLLSVNGFARFCSGDGQSGGTPVRMVERMISRFGSDPLGVLDSFRARCGVTTRESGSPDSVALTAGLRALADDDQRSALRARQTVRALACADDEIAPATLSLETFPPEQLTLLPAGGHLLPLSQPDRVAEAIQSMVR</sequence>
<dbReference type="AlphaFoldDB" id="A0A1N7K471"/>
<reference evidence="2 3" key="1">
    <citation type="submission" date="2017-01" db="EMBL/GenBank/DDBJ databases">
        <authorList>
            <person name="Mah S.A."/>
            <person name="Swanson W.J."/>
            <person name="Moy G.W."/>
            <person name="Vacquier V.D."/>
        </authorList>
    </citation>
    <scope>NUCLEOTIDE SEQUENCE [LARGE SCALE GENOMIC DNA]</scope>
    <source>
        <strain evidence="2 3">DSM 11589</strain>
    </source>
</reference>
<dbReference type="Pfam" id="PF12697">
    <property type="entry name" value="Abhydrolase_6"/>
    <property type="match status" value="1"/>
</dbReference>
<dbReference type="OrthoDB" id="7165362at2"/>
<gene>
    <name evidence="2" type="ORF">SAMN05421779_102597</name>
</gene>
<proteinExistence type="predicted"/>
<accession>A0A1N7K471</accession>
<dbReference type="RefSeq" id="WP_076399438.1">
    <property type="nucleotide sequence ID" value="NZ_FTOA01000002.1"/>
</dbReference>
<dbReference type="STRING" id="80876.SAMN05421779_102597"/>
<feature type="domain" description="AB hydrolase-1" evidence="1">
    <location>
        <begin position="2"/>
        <end position="200"/>
    </location>
</feature>
<name>A0A1N7K471_9PROT</name>
<dbReference type="SUPFAM" id="SSF53474">
    <property type="entry name" value="alpha/beta-Hydrolases"/>
    <property type="match status" value="1"/>
</dbReference>
<keyword evidence="3" id="KW-1185">Reference proteome</keyword>
<evidence type="ECO:0000259" key="1">
    <source>
        <dbReference type="Pfam" id="PF12697"/>
    </source>
</evidence>
<evidence type="ECO:0000313" key="2">
    <source>
        <dbReference type="EMBL" id="SIS56351.1"/>
    </source>
</evidence>
<dbReference type="EMBL" id="FTOA01000002">
    <property type="protein sequence ID" value="SIS56351.1"/>
    <property type="molecule type" value="Genomic_DNA"/>
</dbReference>